<keyword evidence="5" id="KW-1185">Reference proteome</keyword>
<name>A0A8H3X9U0_GIGMA</name>
<dbReference type="EMBL" id="WTPW01001397">
    <property type="protein sequence ID" value="KAF0437568.1"/>
    <property type="molecule type" value="Genomic_DNA"/>
</dbReference>
<keyword evidence="4" id="KW-0418">Kinase</keyword>
<reference evidence="4 5" key="1">
    <citation type="journal article" date="2019" name="Environ. Microbiol.">
        <title>At the nexus of three kingdoms: the genome of the mycorrhizal fungus Gigaspora margarita provides insights into plant, endobacterial and fungal interactions.</title>
        <authorList>
            <person name="Venice F."/>
            <person name="Ghignone S."/>
            <person name="Salvioli di Fossalunga A."/>
            <person name="Amselem J."/>
            <person name="Novero M."/>
            <person name="Xianan X."/>
            <person name="Sedzielewska Toro K."/>
            <person name="Morin E."/>
            <person name="Lipzen A."/>
            <person name="Grigoriev I.V."/>
            <person name="Henrissat B."/>
            <person name="Martin F.M."/>
            <person name="Bonfante P."/>
        </authorList>
    </citation>
    <scope>NUCLEOTIDE SEQUENCE [LARGE SCALE GENOMIC DNA]</scope>
    <source>
        <strain evidence="4 5">BEG34</strain>
    </source>
</reference>
<feature type="domain" description="Protein kinase" evidence="3">
    <location>
        <begin position="1"/>
        <end position="110"/>
    </location>
</feature>
<dbReference type="InterPro" id="IPR000719">
    <property type="entry name" value="Prot_kinase_dom"/>
</dbReference>
<evidence type="ECO:0000259" key="3">
    <source>
        <dbReference type="PROSITE" id="PS50011"/>
    </source>
</evidence>
<dbReference type="InterPro" id="IPR011009">
    <property type="entry name" value="Kinase-like_dom_sf"/>
</dbReference>
<dbReference type="Proteomes" id="UP000439903">
    <property type="component" value="Unassembled WGS sequence"/>
</dbReference>
<evidence type="ECO:0000256" key="2">
    <source>
        <dbReference type="ARBA" id="ARBA00022840"/>
    </source>
</evidence>
<keyword evidence="2" id="KW-0067">ATP-binding</keyword>
<dbReference type="Gene3D" id="1.10.510.10">
    <property type="entry name" value="Transferase(Phosphotransferase) domain 1"/>
    <property type="match status" value="2"/>
</dbReference>
<evidence type="ECO:0000313" key="4">
    <source>
        <dbReference type="EMBL" id="KAF0437568.1"/>
    </source>
</evidence>
<keyword evidence="4" id="KW-0808">Transferase</keyword>
<dbReference type="OrthoDB" id="4062651at2759"/>
<dbReference type="AlphaFoldDB" id="A0A8H3X9U0"/>
<dbReference type="PANTHER" id="PTHR44329">
    <property type="entry name" value="SERINE/THREONINE-PROTEIN KINASE TNNI3K-RELATED"/>
    <property type="match status" value="1"/>
</dbReference>
<comment type="caution">
    <text evidence="4">The sequence shown here is derived from an EMBL/GenBank/DDBJ whole genome shotgun (WGS) entry which is preliminary data.</text>
</comment>
<gene>
    <name evidence="4" type="ORF">F8M41_004356</name>
</gene>
<dbReference type="PROSITE" id="PS50011">
    <property type="entry name" value="PROTEIN_KINASE_DOM"/>
    <property type="match status" value="2"/>
</dbReference>
<dbReference type="GO" id="GO:0004674">
    <property type="term" value="F:protein serine/threonine kinase activity"/>
    <property type="evidence" value="ECO:0007669"/>
    <property type="project" value="TreeGrafter"/>
</dbReference>
<protein>
    <submittedName>
        <fullName evidence="4">Kinase-like protein</fullName>
    </submittedName>
</protein>
<dbReference type="PANTHER" id="PTHR44329:SF298">
    <property type="entry name" value="MIXED LINEAGE KINASE DOMAIN-LIKE PROTEIN"/>
    <property type="match status" value="1"/>
</dbReference>
<evidence type="ECO:0000313" key="5">
    <source>
        <dbReference type="Proteomes" id="UP000439903"/>
    </source>
</evidence>
<dbReference type="Pfam" id="PF07714">
    <property type="entry name" value="PK_Tyr_Ser-Thr"/>
    <property type="match status" value="2"/>
</dbReference>
<proteinExistence type="predicted"/>
<feature type="domain" description="Protein kinase" evidence="3">
    <location>
        <begin position="149"/>
        <end position="408"/>
    </location>
</feature>
<dbReference type="InterPro" id="IPR001245">
    <property type="entry name" value="Ser-Thr/Tyr_kinase_cat_dom"/>
</dbReference>
<evidence type="ECO:0000256" key="1">
    <source>
        <dbReference type="ARBA" id="ARBA00022741"/>
    </source>
</evidence>
<dbReference type="SUPFAM" id="SSF56112">
    <property type="entry name" value="Protein kinase-like (PK-like)"/>
    <property type="match status" value="2"/>
</dbReference>
<keyword evidence="1" id="KW-0547">Nucleotide-binding</keyword>
<organism evidence="4 5">
    <name type="scientific">Gigaspora margarita</name>
    <dbReference type="NCBI Taxonomy" id="4874"/>
    <lineage>
        <taxon>Eukaryota</taxon>
        <taxon>Fungi</taxon>
        <taxon>Fungi incertae sedis</taxon>
        <taxon>Mucoromycota</taxon>
        <taxon>Glomeromycotina</taxon>
        <taxon>Glomeromycetes</taxon>
        <taxon>Diversisporales</taxon>
        <taxon>Gigasporaceae</taxon>
        <taxon>Gigaspora</taxon>
    </lineage>
</organism>
<accession>A0A8H3X9U0</accession>
<sequence>MTCMPAYTEPKYLLGDGVSVVRDKKSDIYSLGILLWELSSGVPPFHGLSTMAILLEISKDRREKIIENTPLSYTDLYCGCWSSDPNQRPALDKIKLEPEKLSAKSTVEFIINNVTALDHQAKTPLTESLIFVNNALKESKTKICDYNDFTILDKIGGSNSGYVEKARWKSHECIVALKSLKVEMDLGFILLMNVELLQTLYEISEKHHPNIRHFYGIDKENNERYFLIFQHADSNLSDYLKENFEKLTWNDKIRMATEIAMGLIHLHEGIKRIIHQELHSMNILVHENRMLIADFSMPKWKSVSTITTSHGIPAYVDPRYLANHKYELDEKSNVYSFGVILWEISSGRSPFKSLKGRDEITYQIFSGKRETPVEGTPEPYIQLYSRCWDYDPDKRPEIQEELEDIRAIKKSGILATLTVEQKTNTKNLPKDYKSVSPISDQKNVKFLDQMESSEQIEINNSVLKIMSISNSFLNGLTKHHQKVELFQKDSRKLSQKLNKSMISNYLLEEVEMDFCLLPFMKNVIIKAQH</sequence>
<dbReference type="GO" id="GO:0005524">
    <property type="term" value="F:ATP binding"/>
    <property type="evidence" value="ECO:0007669"/>
    <property type="project" value="UniProtKB-KW"/>
</dbReference>
<dbReference type="InterPro" id="IPR051681">
    <property type="entry name" value="Ser/Thr_Kinases-Pseudokinases"/>
</dbReference>